<dbReference type="Pfam" id="PF00664">
    <property type="entry name" value="ABC_membrane"/>
    <property type="match status" value="1"/>
</dbReference>
<dbReference type="CDD" id="cd18580">
    <property type="entry name" value="ABC_6TM_ABCC_D2"/>
    <property type="match status" value="1"/>
</dbReference>
<gene>
    <name evidence="14" type="ORF">ASPCADRAFT_133558</name>
</gene>
<dbReference type="CDD" id="cd03244">
    <property type="entry name" value="ABCC_MRP_domain2"/>
    <property type="match status" value="1"/>
</dbReference>
<comment type="subcellular location">
    <subcellularLocation>
        <location evidence="1">Cell membrane</location>
        <topology evidence="1">Multi-pass membrane protein</topology>
    </subcellularLocation>
</comment>
<evidence type="ECO:0000256" key="10">
    <source>
        <dbReference type="ARBA" id="ARBA00023180"/>
    </source>
</evidence>
<evidence type="ECO:0000256" key="6">
    <source>
        <dbReference type="ARBA" id="ARBA00022741"/>
    </source>
</evidence>
<feature type="region of interest" description="Disordered" evidence="11">
    <location>
        <begin position="827"/>
        <end position="862"/>
    </location>
</feature>
<dbReference type="OrthoDB" id="6500128at2759"/>
<dbReference type="EMBL" id="KV907507">
    <property type="protein sequence ID" value="OOF92566.1"/>
    <property type="molecule type" value="Genomic_DNA"/>
</dbReference>
<dbReference type="GO" id="GO:0005524">
    <property type="term" value="F:ATP binding"/>
    <property type="evidence" value="ECO:0007669"/>
    <property type="project" value="UniProtKB-KW"/>
</dbReference>
<evidence type="ECO:0000256" key="3">
    <source>
        <dbReference type="ARBA" id="ARBA00022448"/>
    </source>
</evidence>
<evidence type="ECO:0000256" key="4">
    <source>
        <dbReference type="ARBA" id="ARBA00022475"/>
    </source>
</evidence>
<feature type="transmembrane region" description="Helical" evidence="12">
    <location>
        <begin position="925"/>
        <end position="951"/>
    </location>
</feature>
<evidence type="ECO:0000256" key="5">
    <source>
        <dbReference type="ARBA" id="ARBA00022692"/>
    </source>
</evidence>
<name>A0A1R3RDK7_ASPC5</name>
<dbReference type="InterPro" id="IPR044726">
    <property type="entry name" value="ABCC_6TM_D2"/>
</dbReference>
<dbReference type="SUPFAM" id="SSF52540">
    <property type="entry name" value="P-loop containing nucleoside triphosphate hydrolases"/>
    <property type="match status" value="2"/>
</dbReference>
<dbReference type="InterPro" id="IPR011527">
    <property type="entry name" value="ABC1_TM_dom"/>
</dbReference>
<evidence type="ECO:0000256" key="1">
    <source>
        <dbReference type="ARBA" id="ARBA00004651"/>
    </source>
</evidence>
<dbReference type="Gene3D" id="1.20.1560.10">
    <property type="entry name" value="ABC transporter type 1, transmembrane domain"/>
    <property type="match status" value="2"/>
</dbReference>
<dbReference type="InterPro" id="IPR027417">
    <property type="entry name" value="P-loop_NTPase"/>
</dbReference>
<dbReference type="Pfam" id="PF24357">
    <property type="entry name" value="TMD0_ABC"/>
    <property type="match status" value="1"/>
</dbReference>
<dbReference type="Pfam" id="PF00005">
    <property type="entry name" value="ABC_tran"/>
    <property type="match status" value="2"/>
</dbReference>
<feature type="transmembrane region" description="Helical" evidence="12">
    <location>
        <begin position="309"/>
        <end position="329"/>
    </location>
</feature>
<keyword evidence="5 12" id="KW-0812">Transmembrane</keyword>
<dbReference type="GO" id="GO:0140359">
    <property type="term" value="F:ABC-type transporter activity"/>
    <property type="evidence" value="ECO:0007669"/>
    <property type="project" value="InterPro"/>
</dbReference>
<feature type="transmembrane region" description="Helical" evidence="12">
    <location>
        <begin position="888"/>
        <end position="913"/>
    </location>
</feature>
<dbReference type="PROSITE" id="PS00211">
    <property type="entry name" value="ABC_TRANSPORTER_1"/>
    <property type="match status" value="1"/>
</dbReference>
<keyword evidence="15" id="KW-1185">Reference proteome</keyword>
<evidence type="ECO:0000256" key="7">
    <source>
        <dbReference type="ARBA" id="ARBA00022840"/>
    </source>
</evidence>
<dbReference type="VEuPathDB" id="FungiDB:ASPCADRAFT_133558"/>
<feature type="transmembrane region" description="Helical" evidence="12">
    <location>
        <begin position="999"/>
        <end position="1022"/>
    </location>
</feature>
<dbReference type="SUPFAM" id="SSF90123">
    <property type="entry name" value="ABC transporter transmembrane region"/>
    <property type="match status" value="2"/>
</dbReference>
<dbReference type="InterPro" id="IPR003593">
    <property type="entry name" value="AAA+_ATPase"/>
</dbReference>
<feature type="transmembrane region" description="Helical" evidence="12">
    <location>
        <begin position="1103"/>
        <end position="1131"/>
    </location>
</feature>
<feature type="domain" description="AAA+ ATPase" evidence="13">
    <location>
        <begin position="631"/>
        <end position="809"/>
    </location>
</feature>
<keyword evidence="4" id="KW-1003">Cell membrane</keyword>
<keyword evidence="7" id="KW-0067">ATP-binding</keyword>
<feature type="transmembrane region" description="Helical" evidence="12">
    <location>
        <begin position="1028"/>
        <end position="1048"/>
    </location>
</feature>
<feature type="transmembrane region" description="Helical" evidence="12">
    <location>
        <begin position="524"/>
        <end position="544"/>
    </location>
</feature>
<feature type="transmembrane region" description="Helical" evidence="12">
    <location>
        <begin position="27"/>
        <end position="48"/>
    </location>
</feature>
<dbReference type="InterPro" id="IPR003439">
    <property type="entry name" value="ABC_transporter-like_ATP-bd"/>
</dbReference>
<keyword evidence="8 12" id="KW-1133">Transmembrane helix</keyword>
<dbReference type="Gene3D" id="3.40.50.300">
    <property type="entry name" value="P-loop containing nucleotide triphosphate hydrolases"/>
    <property type="match status" value="2"/>
</dbReference>
<dbReference type="PANTHER" id="PTHR24223:SF404">
    <property type="entry name" value="ABC MULTIDRUG TRANSPORTER (EUROFUNG)-RELATED"/>
    <property type="match status" value="1"/>
</dbReference>
<dbReference type="STRING" id="602072.A0A1R3RDK7"/>
<evidence type="ECO:0000256" key="11">
    <source>
        <dbReference type="SAM" id="MobiDB-lite"/>
    </source>
</evidence>
<dbReference type="FunFam" id="1.20.1560.10:FF:000055">
    <property type="entry name" value="ABC multidrug transporter (Eurofung)"/>
    <property type="match status" value="1"/>
</dbReference>
<keyword evidence="9 12" id="KW-0472">Membrane</keyword>
<dbReference type="InterPro" id="IPR056227">
    <property type="entry name" value="TMD0_ABC"/>
</dbReference>
<dbReference type="FunFam" id="1.20.1560.10:FF:000066">
    <property type="entry name" value="ABC multidrug transporter (Eurofung)"/>
    <property type="match status" value="1"/>
</dbReference>
<comment type="similarity">
    <text evidence="2">Belongs to the ABC transporter superfamily. ABCC family. Conjugate transporter (TC 3.A.1.208) subfamily.</text>
</comment>
<evidence type="ECO:0000313" key="14">
    <source>
        <dbReference type="EMBL" id="OOF92566.1"/>
    </source>
</evidence>
<feature type="compositionally biased region" description="Polar residues" evidence="11">
    <location>
        <begin position="847"/>
        <end position="860"/>
    </location>
</feature>
<evidence type="ECO:0000313" key="15">
    <source>
        <dbReference type="Proteomes" id="UP000188318"/>
    </source>
</evidence>
<evidence type="ECO:0000256" key="9">
    <source>
        <dbReference type="ARBA" id="ARBA00023136"/>
    </source>
</evidence>
<feature type="transmembrane region" description="Helical" evidence="12">
    <location>
        <begin position="486"/>
        <end position="512"/>
    </location>
</feature>
<keyword evidence="10" id="KW-0325">Glycoprotein</keyword>
<feature type="transmembrane region" description="Helical" evidence="12">
    <location>
        <begin position="68"/>
        <end position="88"/>
    </location>
</feature>
<evidence type="ECO:0000256" key="12">
    <source>
        <dbReference type="SAM" id="Phobius"/>
    </source>
</evidence>
<dbReference type="CDD" id="cd18579">
    <property type="entry name" value="ABC_6TM_ABCC_D1"/>
    <property type="match status" value="1"/>
</dbReference>
<proteinExistence type="inferred from homology"/>
<protein>
    <recommendedName>
        <fullName evidence="13">AAA+ ATPase domain-containing protein</fullName>
    </recommendedName>
</protein>
<dbReference type="SMART" id="SM00382">
    <property type="entry name" value="AAA"/>
    <property type="match status" value="2"/>
</dbReference>
<evidence type="ECO:0000256" key="8">
    <source>
        <dbReference type="ARBA" id="ARBA00022989"/>
    </source>
</evidence>
<evidence type="ECO:0000259" key="13">
    <source>
        <dbReference type="SMART" id="SM00382"/>
    </source>
</evidence>
<organism evidence="14 15">
    <name type="scientific">Aspergillus carbonarius (strain ITEM 5010)</name>
    <dbReference type="NCBI Taxonomy" id="602072"/>
    <lineage>
        <taxon>Eukaryota</taxon>
        <taxon>Fungi</taxon>
        <taxon>Dikarya</taxon>
        <taxon>Ascomycota</taxon>
        <taxon>Pezizomycotina</taxon>
        <taxon>Eurotiomycetes</taxon>
        <taxon>Eurotiomycetidae</taxon>
        <taxon>Eurotiales</taxon>
        <taxon>Aspergillaceae</taxon>
        <taxon>Aspergillus</taxon>
        <taxon>Aspergillus subgen. Circumdati</taxon>
    </lineage>
</organism>
<dbReference type="PANTHER" id="PTHR24223">
    <property type="entry name" value="ATP-BINDING CASSETTE SUB-FAMILY C"/>
    <property type="match status" value="1"/>
</dbReference>
<dbReference type="InterPro" id="IPR044746">
    <property type="entry name" value="ABCC_6TM_D1"/>
</dbReference>
<feature type="domain" description="AAA+ ATPase" evidence="13">
    <location>
        <begin position="1234"/>
        <end position="1413"/>
    </location>
</feature>
<keyword evidence="6" id="KW-0547">Nucleotide-binding</keyword>
<accession>A0A1R3RDK7</accession>
<evidence type="ECO:0000256" key="2">
    <source>
        <dbReference type="ARBA" id="ARBA00009726"/>
    </source>
</evidence>
<dbReference type="InterPro" id="IPR050173">
    <property type="entry name" value="ABC_transporter_C-like"/>
</dbReference>
<dbReference type="Proteomes" id="UP000188318">
    <property type="component" value="Unassembled WGS sequence"/>
</dbReference>
<reference evidence="15" key="1">
    <citation type="journal article" date="2017" name="Genome Biol.">
        <title>Comparative genomics reveals high biological diversity and specific adaptations in the industrially and medically important fungal genus Aspergillus.</title>
        <authorList>
            <person name="de Vries R.P."/>
            <person name="Riley R."/>
            <person name="Wiebenga A."/>
            <person name="Aguilar-Osorio G."/>
            <person name="Amillis S."/>
            <person name="Uchima C.A."/>
            <person name="Anderluh G."/>
            <person name="Asadollahi M."/>
            <person name="Askin M."/>
            <person name="Barry K."/>
            <person name="Battaglia E."/>
            <person name="Bayram O."/>
            <person name="Benocci T."/>
            <person name="Braus-Stromeyer S.A."/>
            <person name="Caldana C."/>
            <person name="Canovas D."/>
            <person name="Cerqueira G.C."/>
            <person name="Chen F."/>
            <person name="Chen W."/>
            <person name="Choi C."/>
            <person name="Clum A."/>
            <person name="Dos Santos R.A."/>
            <person name="Damasio A.R."/>
            <person name="Diallinas G."/>
            <person name="Emri T."/>
            <person name="Fekete E."/>
            <person name="Flipphi M."/>
            <person name="Freyberg S."/>
            <person name="Gallo A."/>
            <person name="Gournas C."/>
            <person name="Habgood R."/>
            <person name="Hainaut M."/>
            <person name="Harispe M.L."/>
            <person name="Henrissat B."/>
            <person name="Hilden K.S."/>
            <person name="Hope R."/>
            <person name="Hossain A."/>
            <person name="Karabika E."/>
            <person name="Karaffa L."/>
            <person name="Karanyi Z."/>
            <person name="Krasevec N."/>
            <person name="Kuo A."/>
            <person name="Kusch H."/>
            <person name="LaButti K."/>
            <person name="Lagendijk E.L."/>
            <person name="Lapidus A."/>
            <person name="Levasseur A."/>
            <person name="Lindquist E."/>
            <person name="Lipzen A."/>
            <person name="Logrieco A.F."/>
            <person name="MacCabe A."/>
            <person name="Maekelae M.R."/>
            <person name="Malavazi I."/>
            <person name="Melin P."/>
            <person name="Meyer V."/>
            <person name="Mielnichuk N."/>
            <person name="Miskei M."/>
            <person name="Molnar A.P."/>
            <person name="Mule G."/>
            <person name="Ngan C.Y."/>
            <person name="Orejas M."/>
            <person name="Orosz E."/>
            <person name="Ouedraogo J.P."/>
            <person name="Overkamp K.M."/>
            <person name="Park H.-S."/>
            <person name="Perrone G."/>
            <person name="Piumi F."/>
            <person name="Punt P.J."/>
            <person name="Ram A.F."/>
            <person name="Ramon A."/>
            <person name="Rauscher S."/>
            <person name="Record E."/>
            <person name="Riano-Pachon D.M."/>
            <person name="Robert V."/>
            <person name="Roehrig J."/>
            <person name="Ruller R."/>
            <person name="Salamov A."/>
            <person name="Salih N.S."/>
            <person name="Samson R.A."/>
            <person name="Sandor E."/>
            <person name="Sanguinetti M."/>
            <person name="Schuetze T."/>
            <person name="Sepcic K."/>
            <person name="Shelest E."/>
            <person name="Sherlock G."/>
            <person name="Sophianopoulou V."/>
            <person name="Squina F.M."/>
            <person name="Sun H."/>
            <person name="Susca A."/>
            <person name="Todd R.B."/>
            <person name="Tsang A."/>
            <person name="Unkles S.E."/>
            <person name="van de Wiele N."/>
            <person name="van Rossen-Uffink D."/>
            <person name="Oliveira J.V."/>
            <person name="Vesth T.C."/>
            <person name="Visser J."/>
            <person name="Yu J.-H."/>
            <person name="Zhou M."/>
            <person name="Andersen M.R."/>
            <person name="Archer D.B."/>
            <person name="Baker S.E."/>
            <person name="Benoit I."/>
            <person name="Brakhage A.A."/>
            <person name="Braus G.H."/>
            <person name="Fischer R."/>
            <person name="Frisvad J.C."/>
            <person name="Goldman G.H."/>
            <person name="Houbraken J."/>
            <person name="Oakley B."/>
            <person name="Pocsi I."/>
            <person name="Scazzocchio C."/>
            <person name="Seiboth B."/>
            <person name="vanKuyk P.A."/>
            <person name="Wortman J."/>
            <person name="Dyer P.S."/>
            <person name="Grigoriev I.V."/>
        </authorList>
    </citation>
    <scope>NUCLEOTIDE SEQUENCE [LARGE SCALE GENOMIC DNA]</scope>
    <source>
        <strain evidence="15">ITEM 5010</strain>
    </source>
</reference>
<dbReference type="InterPro" id="IPR017871">
    <property type="entry name" value="ABC_transporter-like_CS"/>
</dbReference>
<feature type="transmembrane region" description="Helical" evidence="12">
    <location>
        <begin position="160"/>
        <end position="176"/>
    </location>
</feature>
<dbReference type="InterPro" id="IPR036640">
    <property type="entry name" value="ABC1_TM_sf"/>
</dbReference>
<dbReference type="GO" id="GO:0016887">
    <property type="term" value="F:ATP hydrolysis activity"/>
    <property type="evidence" value="ECO:0007669"/>
    <property type="project" value="InterPro"/>
</dbReference>
<dbReference type="FunFam" id="3.40.50.300:FF:002145">
    <property type="entry name" value="ABC transporter (MsbA subfamily)"/>
    <property type="match status" value="1"/>
</dbReference>
<feature type="transmembrane region" description="Helical" evidence="12">
    <location>
        <begin position="262"/>
        <end position="288"/>
    </location>
</feature>
<keyword evidence="3" id="KW-0813">Transport</keyword>
<dbReference type="GO" id="GO:0005886">
    <property type="term" value="C:plasma membrane"/>
    <property type="evidence" value="ECO:0007669"/>
    <property type="project" value="UniProtKB-SubCell"/>
</dbReference>
<dbReference type="OMA" id="RFNQDMD"/>
<sequence>MANPACIATSDNQFGPRVDPNCRSFDFTLLFEDAFFCILPAVLFILLLPARLRVLRRAPVKVTTYRLAVYKTICLVTLFTLQVVYAVYHLRTPALHTRLATTSDILTIIATAAATVLSLIEDQCSIEPSDLLVIYFSALTLLDIPRLRTLWLIPGVDICRGLWTTIYSLTVFALFLESMRKLRILRTLYQNVTIEQVIGFWGRSFFVWVTPLFWVGFSDILSVEDLPEADENLRGDAARKKLEGVWEQSKGSHRLLKAVFRAYLWSALSGIVPRLVLSAFTFCQPFLITSAVDYFEKDSTAEIKQYGQALVGAFLLVYLGIAISTAVYWRQVYRLITTVRAGLISMIYHQTTKLSGHDVKDTAALTLMGTDVERIGNSLRLLHETWASVVEVGVALYLLERQIFLVCLVPAVITVACILGTRPISSRSGSAQKAWVERVQTRVAVTSAMLGDMKAVKLLGLTDVLFGLVTGLRKAELETSSRFRKLFISMVVLSNIPLDFAPYATFAVYAIISVARNDRSLLASQAFTSLSLISLLTSPLVTFVRAVPQLAQCGGCFERIEAYLEREPVALGHQTGPASSPNIPGSENEAIELTTHAGGHSPDSLVSFSGVDIAWTPETEPVFRNLHLDIKPGITMIIGPVGSGKSALIASVLRETIIKNGTTDAPLSNMAYCPQKPWTVNNTIRHNITGGTEFDLKWYGFCVSACGLEEDLASIPGGDLHMAGSDGVALSGGQKQRVTLARALYSRHPIILLDDVFSGLDSKCISHISSTLFAQDGYFRAAGRSVILATHTQSLLPYADEIIALDKGTVAARGSYQDILARTPDIAANSLTNPERPESTTEDGVQANHTTTGATTVENSQTEKLDLSRRDGTWDVYRYYAKSAGLRVTFGFIACSLVSTFLKNFSTLWIGWWSESNAKEPNAQVGFYLGLYTVFAVLNASGLAIACYLLFMKAINGTALGLHTDLLSATLNAPFSFFQTTDTGTLTNRFSQDMDLIDMTLPICLMNSFGNGTSTIIKLIILCAVGKYMAATFPILIATFILIQSYYLRTSRQVRLLDIEAKSPLYTHFTETIKGIATIRALSWQDVFQTDFEHKLNQSQRPFYMLFCIQQWLNLVLNLVVTAMAVILLAITTSMTDKFSAGAIGVALNMVLSFNQEIVRTVQSWTQLETSIGAVARVQKFQEETPSEGRGLSVPMPPVYEWPVEGRVVFEGVTAGYKDTSTPALKRISLTISPGEKLAICGPSGSGKTSLILSLLGMIDIQDGRVTIDGRDLASFEPKSIRSRVTVIPQDPFFMPGTVRFNLDPHGRASDEVIESALRKVRLWERVRGLDSELNAEDWSGGERQLLALARALVMPSRVLVLDEAMSSVDGETEQLMQEVIDREFAQQTVIAVMHRLRYIERYDRVALLKHGEMIECGSPTTLLGQDSEFRRVYTSVHSLP</sequence>